<dbReference type="AlphaFoldDB" id="F3KRJ0"/>
<keyword evidence="2" id="KW-0488">Methylation</keyword>
<dbReference type="GO" id="GO:0005886">
    <property type="term" value="C:plasma membrane"/>
    <property type="evidence" value="ECO:0007669"/>
    <property type="project" value="TreeGrafter"/>
</dbReference>
<dbReference type="Pfam" id="PF00015">
    <property type="entry name" value="MCPsignal"/>
    <property type="match status" value="1"/>
</dbReference>
<keyword evidence="5" id="KW-0472">Membrane</keyword>
<dbReference type="PANTHER" id="PTHR43531">
    <property type="entry name" value="PROTEIN ICFG"/>
    <property type="match status" value="1"/>
</dbReference>
<keyword evidence="4" id="KW-0807">Transducer</keyword>
<keyword evidence="5" id="KW-1133">Transmembrane helix</keyword>
<dbReference type="InterPro" id="IPR024478">
    <property type="entry name" value="HlyB_4HB_MCP"/>
</dbReference>
<dbReference type="eggNOG" id="COG0840">
    <property type="taxonomic scope" value="Bacteria"/>
</dbReference>
<dbReference type="SMART" id="SM00304">
    <property type="entry name" value="HAMP"/>
    <property type="match status" value="1"/>
</dbReference>
<dbReference type="InterPro" id="IPR004090">
    <property type="entry name" value="Chemotax_Me-accpt_rcpt"/>
</dbReference>
<dbReference type="CDD" id="cd06225">
    <property type="entry name" value="HAMP"/>
    <property type="match status" value="1"/>
</dbReference>
<protein>
    <submittedName>
        <fullName evidence="8">Methyl-accepting chemotaxis sensory transducer</fullName>
    </submittedName>
</protein>
<dbReference type="GO" id="GO:0004888">
    <property type="term" value="F:transmembrane signaling receptor activity"/>
    <property type="evidence" value="ECO:0007669"/>
    <property type="project" value="InterPro"/>
</dbReference>
<dbReference type="PANTHER" id="PTHR43531:SF14">
    <property type="entry name" value="METHYL-ACCEPTING CHEMOTAXIS PROTEIN I-RELATED"/>
    <property type="match status" value="1"/>
</dbReference>
<comment type="similarity">
    <text evidence="3">Belongs to the methyl-accepting chemotaxis (MCP) protein family.</text>
</comment>
<dbReference type="STRING" id="887062.HGR_05344"/>
<dbReference type="SMART" id="SM00283">
    <property type="entry name" value="MA"/>
    <property type="match status" value="1"/>
</dbReference>
<dbReference type="PRINTS" id="PR00260">
    <property type="entry name" value="CHEMTRNSDUCR"/>
</dbReference>
<evidence type="ECO:0000259" key="6">
    <source>
        <dbReference type="PROSITE" id="PS50111"/>
    </source>
</evidence>
<dbReference type="EMBL" id="AEGR01000044">
    <property type="protein sequence ID" value="EGI77589.1"/>
    <property type="molecule type" value="Genomic_DNA"/>
</dbReference>
<evidence type="ECO:0000256" key="2">
    <source>
        <dbReference type="ARBA" id="ARBA00022481"/>
    </source>
</evidence>
<dbReference type="GO" id="GO:0006935">
    <property type="term" value="P:chemotaxis"/>
    <property type="evidence" value="ECO:0007669"/>
    <property type="project" value="InterPro"/>
</dbReference>
<evidence type="ECO:0000256" key="1">
    <source>
        <dbReference type="ARBA" id="ARBA00004370"/>
    </source>
</evidence>
<dbReference type="InterPro" id="IPR051310">
    <property type="entry name" value="MCP_chemotaxis"/>
</dbReference>
<accession>F3KRJ0</accession>
<comment type="caution">
    <text evidence="8">The sequence shown here is derived from an EMBL/GenBank/DDBJ whole genome shotgun (WGS) entry which is preliminary data.</text>
</comment>
<dbReference type="InterPro" id="IPR003660">
    <property type="entry name" value="HAMP_dom"/>
</dbReference>
<dbReference type="FunFam" id="1.10.287.950:FF:000001">
    <property type="entry name" value="Methyl-accepting chemotaxis sensory transducer"/>
    <property type="match status" value="1"/>
</dbReference>
<reference evidence="8 9" key="1">
    <citation type="journal article" date="2011" name="EMBO J.">
        <title>Structural diversity of bacterial flagellar motors.</title>
        <authorList>
            <person name="Chen S."/>
            <person name="Beeby M."/>
            <person name="Murphy G.E."/>
            <person name="Leadbetter J.R."/>
            <person name="Hendrixson D.R."/>
            <person name="Briegel A."/>
            <person name="Li Z."/>
            <person name="Shi J."/>
            <person name="Tocheva E.I."/>
            <person name="Muller A."/>
            <person name="Dobro M.J."/>
            <person name="Jensen G.J."/>
        </authorList>
    </citation>
    <scope>NUCLEOTIDE SEQUENCE [LARGE SCALE GENOMIC DNA]</scope>
    <source>
        <strain evidence="8 9">ATCC 19624</strain>
    </source>
</reference>
<evidence type="ECO:0000256" key="3">
    <source>
        <dbReference type="ARBA" id="ARBA00029447"/>
    </source>
</evidence>
<dbReference type="RefSeq" id="WP_006297074.1">
    <property type="nucleotide sequence ID" value="NZ_AEGR01000044.1"/>
</dbReference>
<dbReference type="Gene3D" id="1.10.287.950">
    <property type="entry name" value="Methyl-accepting chemotaxis protein"/>
    <property type="match status" value="1"/>
</dbReference>
<evidence type="ECO:0000256" key="5">
    <source>
        <dbReference type="SAM" id="Phobius"/>
    </source>
</evidence>
<feature type="domain" description="HAMP" evidence="7">
    <location>
        <begin position="220"/>
        <end position="272"/>
    </location>
</feature>
<keyword evidence="5" id="KW-0812">Transmembrane</keyword>
<feature type="domain" description="Methyl-accepting transducer" evidence="6">
    <location>
        <begin position="277"/>
        <end position="506"/>
    </location>
</feature>
<sequence length="546" mass="58765">MSHRLFALMRQFTIRFRMYAAIGVVLVLLLLVGGAGIFGMFRIHQISGKVINESLEAVDRVSKLRLEMALARQHEKDMIIQYEQPERVAETRTRWDASATRIEQALNELSQTLQGEQKDQITKAMEHFKQYHNLFAHLSRQIESSVYDTATAANRMSMRAVGELTATDKALTQLDEALRVEAKDANTNRNDLLDNMLFIFAGLVVVSLLIVVPLTLLNMRAICQPVELARQLSQSIASGDLTQSQQAEGRDEVADLLRALEQMRSELAGMVGQLRDAGESIATASREIATGNHDLSTRTEQTASNVQQTVSSISGLTGHVQHTASAAQNANQLVASATQSAQRGGKEMEEAVQSMYSISTSGKKIADIVAVIDGIAFQTNILALNAAVEAARAGEQGRGFAVVAGEVRSLAGRSAEAAKEIKRLIDASVSAIDGGARQVEAAGAAMQEIVSGVQRVRDIMGEITTAADSQSHGIGQVDQAVQEIDRMTQQNAALVEESTAAAESMREQADRLADIVRQFRLASSGMGRSAPGGAVGASARPLLLTS</sequence>
<name>F3KRJ0_9BURK</name>
<organism evidence="8 9">
    <name type="scientific">Hylemonella gracilis ATCC 19624</name>
    <dbReference type="NCBI Taxonomy" id="887062"/>
    <lineage>
        <taxon>Bacteria</taxon>
        <taxon>Pseudomonadati</taxon>
        <taxon>Pseudomonadota</taxon>
        <taxon>Betaproteobacteria</taxon>
        <taxon>Burkholderiales</taxon>
        <taxon>Comamonadaceae</taxon>
        <taxon>Hylemonella</taxon>
    </lineage>
</organism>
<dbReference type="Pfam" id="PF00672">
    <property type="entry name" value="HAMP"/>
    <property type="match status" value="1"/>
</dbReference>
<evidence type="ECO:0000256" key="4">
    <source>
        <dbReference type="PROSITE-ProRule" id="PRU00284"/>
    </source>
</evidence>
<dbReference type="Proteomes" id="UP000016368">
    <property type="component" value="Unassembled WGS sequence"/>
</dbReference>
<keyword evidence="9" id="KW-1185">Reference proteome</keyword>
<dbReference type="CDD" id="cd11386">
    <property type="entry name" value="MCP_signal"/>
    <property type="match status" value="1"/>
</dbReference>
<dbReference type="Pfam" id="PF12729">
    <property type="entry name" value="4HB_MCP_1"/>
    <property type="match status" value="1"/>
</dbReference>
<dbReference type="OrthoDB" id="9151832at2"/>
<dbReference type="GO" id="GO:0007165">
    <property type="term" value="P:signal transduction"/>
    <property type="evidence" value="ECO:0007669"/>
    <property type="project" value="UniProtKB-KW"/>
</dbReference>
<evidence type="ECO:0000259" key="7">
    <source>
        <dbReference type="PROSITE" id="PS50885"/>
    </source>
</evidence>
<evidence type="ECO:0000313" key="8">
    <source>
        <dbReference type="EMBL" id="EGI77589.1"/>
    </source>
</evidence>
<gene>
    <name evidence="8" type="ORF">HGR_05344</name>
</gene>
<dbReference type="PROSITE" id="PS50885">
    <property type="entry name" value="HAMP"/>
    <property type="match status" value="1"/>
</dbReference>
<dbReference type="InterPro" id="IPR004089">
    <property type="entry name" value="MCPsignal_dom"/>
</dbReference>
<feature type="transmembrane region" description="Helical" evidence="5">
    <location>
        <begin position="196"/>
        <end position="217"/>
    </location>
</feature>
<dbReference type="SUPFAM" id="SSF58104">
    <property type="entry name" value="Methyl-accepting chemotaxis protein (MCP) signaling domain"/>
    <property type="match status" value="1"/>
</dbReference>
<comment type="subcellular location">
    <subcellularLocation>
        <location evidence="1">Membrane</location>
    </subcellularLocation>
</comment>
<dbReference type="PROSITE" id="PS50111">
    <property type="entry name" value="CHEMOTAXIS_TRANSDUC_2"/>
    <property type="match status" value="1"/>
</dbReference>
<evidence type="ECO:0000313" key="9">
    <source>
        <dbReference type="Proteomes" id="UP000016368"/>
    </source>
</evidence>
<proteinExistence type="inferred from homology"/>